<reference evidence="1 2" key="1">
    <citation type="submission" date="2019-02" db="EMBL/GenBank/DDBJ databases">
        <title>Deep-cultivation of Planctomycetes and their phenomic and genomic characterization uncovers novel biology.</title>
        <authorList>
            <person name="Wiegand S."/>
            <person name="Jogler M."/>
            <person name="Boedeker C."/>
            <person name="Pinto D."/>
            <person name="Vollmers J."/>
            <person name="Rivas-Marin E."/>
            <person name="Kohn T."/>
            <person name="Peeters S.H."/>
            <person name="Heuer A."/>
            <person name="Rast P."/>
            <person name="Oberbeckmann S."/>
            <person name="Bunk B."/>
            <person name="Jeske O."/>
            <person name="Meyerdierks A."/>
            <person name="Storesund J.E."/>
            <person name="Kallscheuer N."/>
            <person name="Luecker S."/>
            <person name="Lage O.M."/>
            <person name="Pohl T."/>
            <person name="Merkel B.J."/>
            <person name="Hornburger P."/>
            <person name="Mueller R.-W."/>
            <person name="Bruemmer F."/>
            <person name="Labrenz M."/>
            <person name="Spormann A.M."/>
            <person name="Op Den Camp H."/>
            <person name="Overmann J."/>
            <person name="Amann R."/>
            <person name="Jetten M.S.M."/>
            <person name="Mascher T."/>
            <person name="Medema M.H."/>
            <person name="Devos D.P."/>
            <person name="Kaster A.-K."/>
            <person name="Ovreas L."/>
            <person name="Rohde M."/>
            <person name="Galperin M.Y."/>
            <person name="Jogler C."/>
        </authorList>
    </citation>
    <scope>NUCLEOTIDE SEQUENCE [LARGE SCALE GENOMIC DNA]</scope>
    <source>
        <strain evidence="1 2">Poly59</strain>
    </source>
</reference>
<evidence type="ECO:0000313" key="2">
    <source>
        <dbReference type="Proteomes" id="UP000317977"/>
    </source>
</evidence>
<comment type="caution">
    <text evidence="1">The sequence shown here is derived from an EMBL/GenBank/DDBJ whole genome shotgun (WGS) entry which is preliminary data.</text>
</comment>
<proteinExistence type="predicted"/>
<dbReference type="EMBL" id="SJPX01000003">
    <property type="protein sequence ID" value="TWU51564.1"/>
    <property type="molecule type" value="Genomic_DNA"/>
</dbReference>
<name>A0A5C6ET54_9BACT</name>
<accession>A0A5C6ET54</accession>
<keyword evidence="2" id="KW-1185">Reference proteome</keyword>
<dbReference type="AlphaFoldDB" id="A0A5C6ET54"/>
<gene>
    <name evidence="1" type="ORF">Poly59_31570</name>
</gene>
<organism evidence="1 2">
    <name type="scientific">Rubripirellula reticaptiva</name>
    <dbReference type="NCBI Taxonomy" id="2528013"/>
    <lineage>
        <taxon>Bacteria</taxon>
        <taxon>Pseudomonadati</taxon>
        <taxon>Planctomycetota</taxon>
        <taxon>Planctomycetia</taxon>
        <taxon>Pirellulales</taxon>
        <taxon>Pirellulaceae</taxon>
        <taxon>Rubripirellula</taxon>
    </lineage>
</organism>
<dbReference type="Proteomes" id="UP000317977">
    <property type="component" value="Unassembled WGS sequence"/>
</dbReference>
<evidence type="ECO:0000313" key="1">
    <source>
        <dbReference type="EMBL" id="TWU51564.1"/>
    </source>
</evidence>
<protein>
    <submittedName>
        <fullName evidence="1">Uncharacterized protein</fullName>
    </submittedName>
</protein>
<sequence>MFDHYIDQDSFGIQLNEQSQLEVLYVVVGFGEESYDPITKFYTHHALSLLEYPWYSDGTAPKAARSTAGSTRFTTASRAATSSLIENGSTG</sequence>